<evidence type="ECO:0000256" key="7">
    <source>
        <dbReference type="SAM" id="Phobius"/>
    </source>
</evidence>
<proteinExistence type="inferred from homology"/>
<reference evidence="10" key="2">
    <citation type="submission" date="2015-01" db="EMBL/GenBank/DDBJ databases">
        <title>Draft genome sequence of potential hydrocarbon metabolising strain of Rhodococcus rhodochrous.</title>
        <authorList>
            <person name="Aggarwal R.K."/>
            <person name="Dawar C."/>
        </authorList>
    </citation>
    <scope>NUCLEOTIDE SEQUENCE [LARGE SCALE GENOMIC DNA]</scope>
    <source>
        <strain evidence="10">KG-21</strain>
    </source>
</reference>
<evidence type="ECO:0000313" key="9">
    <source>
        <dbReference type="EMBL" id="KOS57031.1"/>
    </source>
</evidence>
<comment type="subcellular location">
    <subcellularLocation>
        <location evidence="1">Membrane</location>
        <topology evidence="1">Multi-pass membrane protein</topology>
    </subcellularLocation>
</comment>
<evidence type="ECO:0000256" key="2">
    <source>
        <dbReference type="ARBA" id="ARBA00006464"/>
    </source>
</evidence>
<dbReference type="InterPro" id="IPR036291">
    <property type="entry name" value="NAD(P)-bd_dom_sf"/>
</dbReference>
<evidence type="ECO:0000256" key="4">
    <source>
        <dbReference type="ARBA" id="ARBA00022692"/>
    </source>
</evidence>
<dbReference type="Pfam" id="PF13727">
    <property type="entry name" value="CoA_binding_3"/>
    <property type="match status" value="1"/>
</dbReference>
<name>A0A0M9WPT0_RHORH</name>
<evidence type="ECO:0000256" key="6">
    <source>
        <dbReference type="ARBA" id="ARBA00023136"/>
    </source>
</evidence>
<keyword evidence="4 7" id="KW-0812">Transmembrane</keyword>
<keyword evidence="3 9" id="KW-0808">Transferase</keyword>
<organism evidence="9 10">
    <name type="scientific">Rhodococcus rhodochrous KG-21</name>
    <dbReference type="NCBI Taxonomy" id="1441923"/>
    <lineage>
        <taxon>Bacteria</taxon>
        <taxon>Bacillati</taxon>
        <taxon>Actinomycetota</taxon>
        <taxon>Actinomycetes</taxon>
        <taxon>Mycobacteriales</taxon>
        <taxon>Nocardiaceae</taxon>
        <taxon>Rhodococcus</taxon>
    </lineage>
</organism>
<dbReference type="PANTHER" id="PTHR30576">
    <property type="entry name" value="COLANIC BIOSYNTHESIS UDP-GLUCOSE LIPID CARRIER TRANSFERASE"/>
    <property type="match status" value="1"/>
</dbReference>
<evidence type="ECO:0000313" key="10">
    <source>
        <dbReference type="Proteomes" id="UP000037712"/>
    </source>
</evidence>
<dbReference type="GO" id="GO:0016020">
    <property type="term" value="C:membrane"/>
    <property type="evidence" value="ECO:0007669"/>
    <property type="project" value="UniProtKB-SubCell"/>
</dbReference>
<dbReference type="AlphaFoldDB" id="A0A0M9WPT0"/>
<keyword evidence="5 7" id="KW-1133">Transmembrane helix</keyword>
<evidence type="ECO:0000259" key="8">
    <source>
        <dbReference type="Pfam" id="PF02397"/>
    </source>
</evidence>
<dbReference type="PANTHER" id="PTHR30576:SF0">
    <property type="entry name" value="UNDECAPRENYL-PHOSPHATE N-ACETYLGALACTOSAMINYL 1-PHOSPHATE TRANSFERASE-RELATED"/>
    <property type="match status" value="1"/>
</dbReference>
<dbReference type="InterPro" id="IPR003362">
    <property type="entry name" value="Bact_transf"/>
</dbReference>
<evidence type="ECO:0000256" key="1">
    <source>
        <dbReference type="ARBA" id="ARBA00004141"/>
    </source>
</evidence>
<accession>A0A0M9WPT0</accession>
<dbReference type="Proteomes" id="UP000037712">
    <property type="component" value="Unassembled WGS sequence"/>
</dbReference>
<gene>
    <name evidence="9" type="ORF">Z051_06150</name>
</gene>
<dbReference type="SUPFAM" id="SSF51735">
    <property type="entry name" value="NAD(P)-binding Rossmann-fold domains"/>
    <property type="match status" value="1"/>
</dbReference>
<feature type="transmembrane region" description="Helical" evidence="7">
    <location>
        <begin position="127"/>
        <end position="151"/>
    </location>
</feature>
<dbReference type="EMBL" id="AZYO01000009">
    <property type="protein sequence ID" value="KOS57031.1"/>
    <property type="molecule type" value="Genomic_DNA"/>
</dbReference>
<keyword evidence="6 7" id="KW-0472">Membrane</keyword>
<sequence>MTTNARRGPRAAFIHRPQSVRPPGALPATHPDAVTPSIPRRFAARVRTHTDFFPLTADLIVLSLVLVLTGAARPIASAALLVLLMAVLGTYRAHLTLSVLDDLPRMLAAVTLAGVVTALTFEPYGPTFGAVTVTAVAFTVVTFSRTAAYAAERRVRRNSRHRRRTVIVGGGEIAAMLADEIAGEPSCGLELVGLLDDDPRPDTVRRLDVPVRPLSGNLREFLTTEQIDTAILAFSLVRDCDMLKILRECDRLDCEIYVVPRLWEMAAVSGDMERIGAMPLTRVRRAAHRSLTWGIKLWTSRVLSAVALVVLTPLLVVTAAAVWFSDRSAPILFRQRRIGLDGREFELLKFRTLKPANENESATNWCIAGDARLGRVGKVLRATSLDELPQLWNVVRGDMTLVGPRPERPHFVDKFGATIPSYTARHRVPAGLTGWAAVNGLRGDTSIVSRARYDNFYIENWGLWFDIKIMLRTVSAVLSMKGR</sequence>
<feature type="transmembrane region" description="Helical" evidence="7">
    <location>
        <begin position="302"/>
        <end position="324"/>
    </location>
</feature>
<comment type="similarity">
    <text evidence="2">Belongs to the bacterial sugar transferase family.</text>
</comment>
<dbReference type="Gene3D" id="3.40.50.720">
    <property type="entry name" value="NAD(P)-binding Rossmann-like Domain"/>
    <property type="match status" value="1"/>
</dbReference>
<feature type="domain" description="Bacterial sugar transferase" evidence="8">
    <location>
        <begin position="300"/>
        <end position="478"/>
    </location>
</feature>
<dbReference type="PATRIC" id="fig|1441923.3.peg.1356"/>
<evidence type="ECO:0000256" key="5">
    <source>
        <dbReference type="ARBA" id="ARBA00022989"/>
    </source>
</evidence>
<protein>
    <submittedName>
        <fullName evidence="9">UDP-phosphate galactose phosphotransferase</fullName>
    </submittedName>
</protein>
<dbReference type="Pfam" id="PF02397">
    <property type="entry name" value="Bac_transf"/>
    <property type="match status" value="1"/>
</dbReference>
<dbReference type="InterPro" id="IPR017475">
    <property type="entry name" value="EPS_sugar_tfrase"/>
</dbReference>
<comment type="caution">
    <text evidence="9">The sequence shown here is derived from an EMBL/GenBank/DDBJ whole genome shotgun (WGS) entry which is preliminary data.</text>
</comment>
<dbReference type="RefSeq" id="WP_054371852.1">
    <property type="nucleotide sequence ID" value="NZ_AZYO01000009.1"/>
</dbReference>
<dbReference type="GO" id="GO:0016780">
    <property type="term" value="F:phosphotransferase activity, for other substituted phosphate groups"/>
    <property type="evidence" value="ECO:0007669"/>
    <property type="project" value="TreeGrafter"/>
</dbReference>
<reference evidence="9 10" key="1">
    <citation type="journal article" date="2015" name="Genome Announc.">
        <title>Draft Genome Sequence of Rhodococcus rhodochrous Strain KG-21, a Soil Isolate from Oil Fields of Krishna-Godavari Basin, India.</title>
        <authorList>
            <person name="Dawar C."/>
            <person name="Aggarwal R.K."/>
        </authorList>
    </citation>
    <scope>NUCLEOTIDE SEQUENCE [LARGE SCALE GENOMIC DNA]</scope>
    <source>
        <strain evidence="9 10">KG-21</strain>
    </source>
</reference>
<evidence type="ECO:0000256" key="3">
    <source>
        <dbReference type="ARBA" id="ARBA00022679"/>
    </source>
</evidence>
<dbReference type="NCBIfam" id="TIGR03025">
    <property type="entry name" value="EPS_sugtrans"/>
    <property type="match status" value="1"/>
</dbReference>